<dbReference type="EMBL" id="CAKMRJ010005412">
    <property type="protein sequence ID" value="CAH1443076.1"/>
    <property type="molecule type" value="Genomic_DNA"/>
</dbReference>
<dbReference type="Pfam" id="PF00400">
    <property type="entry name" value="WD40"/>
    <property type="match status" value="3"/>
</dbReference>
<organism evidence="5 6">
    <name type="scientific">Lactuca virosa</name>
    <dbReference type="NCBI Taxonomy" id="75947"/>
    <lineage>
        <taxon>Eukaryota</taxon>
        <taxon>Viridiplantae</taxon>
        <taxon>Streptophyta</taxon>
        <taxon>Embryophyta</taxon>
        <taxon>Tracheophyta</taxon>
        <taxon>Spermatophyta</taxon>
        <taxon>Magnoliopsida</taxon>
        <taxon>eudicotyledons</taxon>
        <taxon>Gunneridae</taxon>
        <taxon>Pentapetalae</taxon>
        <taxon>asterids</taxon>
        <taxon>campanulids</taxon>
        <taxon>Asterales</taxon>
        <taxon>Asteraceae</taxon>
        <taxon>Cichorioideae</taxon>
        <taxon>Cichorieae</taxon>
        <taxon>Lactucinae</taxon>
        <taxon>Lactuca</taxon>
    </lineage>
</organism>
<dbReference type="InterPro" id="IPR020472">
    <property type="entry name" value="WD40_PAC1"/>
</dbReference>
<accession>A0AAU9NZC5</accession>
<evidence type="ECO:0000256" key="4">
    <source>
        <dbReference type="SAM" id="MobiDB-lite"/>
    </source>
</evidence>
<dbReference type="AlphaFoldDB" id="A0AAU9NZC5"/>
<sequence>MISTHLNNTTTTHSQSSSYSADQCSPYRLLLSFPWFANQIRFAKAHESIVLHVTNMPNLKGFFSIIMVMVYLNQLPMLQDWTPSSSSSGTSPRDCILLAACEAHETLPQSHEFPADVFTSCLTTPIKIALRWFCTRSLLHESLDYSLIDGIPGRQTDRKTLLGELKWRSSAFVYYSLDCSHSLSGHTSPIESVTFDSTQVLVAAGGSSGMVKLWELEETKVFRTLNGHRSYYTALQFHSFGCIHTYKGHKRAISTIKFTPDGRWVVSGGLDNVVKIWDLTAGKLLHEGHIKSMDFHPIEFLLATGSSDRTVKFWLSEREVTPGFGNGFQATPKTSTTNQIHKVYGSSDRLHSAHTWHCEILHEL</sequence>
<comment type="caution">
    <text evidence="5">The sequence shown here is derived from an EMBL/GenBank/DDBJ whole genome shotgun (WGS) entry which is preliminary data.</text>
</comment>
<name>A0AAU9NZC5_9ASTR</name>
<dbReference type="SMART" id="SM00320">
    <property type="entry name" value="WD40"/>
    <property type="match status" value="3"/>
</dbReference>
<dbReference type="InterPro" id="IPR036322">
    <property type="entry name" value="WD40_repeat_dom_sf"/>
</dbReference>
<dbReference type="Proteomes" id="UP001157418">
    <property type="component" value="Unassembled WGS sequence"/>
</dbReference>
<keyword evidence="6" id="KW-1185">Reference proteome</keyword>
<dbReference type="Gene3D" id="2.130.10.10">
    <property type="entry name" value="YVTN repeat-like/Quinoprotein amine dehydrogenase"/>
    <property type="match status" value="2"/>
</dbReference>
<feature type="compositionally biased region" description="Low complexity" evidence="4">
    <location>
        <begin position="1"/>
        <end position="18"/>
    </location>
</feature>
<dbReference type="InterPro" id="IPR015943">
    <property type="entry name" value="WD40/YVTN_repeat-like_dom_sf"/>
</dbReference>
<protein>
    <submittedName>
        <fullName evidence="5">Uncharacterized protein</fullName>
    </submittedName>
</protein>
<dbReference type="SUPFAM" id="SSF50978">
    <property type="entry name" value="WD40 repeat-like"/>
    <property type="match status" value="1"/>
</dbReference>
<dbReference type="PROSITE" id="PS00678">
    <property type="entry name" value="WD_REPEATS_1"/>
    <property type="match status" value="1"/>
</dbReference>
<dbReference type="InterPro" id="IPR019775">
    <property type="entry name" value="WD40_repeat_CS"/>
</dbReference>
<dbReference type="PANTHER" id="PTHR19845:SF22">
    <property type="entry name" value="KATANIN P80 WD40 REPEAT-CONTAINING SUBUNIT B1 HOMOLOG"/>
    <property type="match status" value="1"/>
</dbReference>
<keyword evidence="2" id="KW-0677">Repeat</keyword>
<proteinExistence type="predicted"/>
<dbReference type="PANTHER" id="PTHR19845">
    <property type="entry name" value="KATANIN P80 SUBUNIT"/>
    <property type="match status" value="1"/>
</dbReference>
<evidence type="ECO:0000313" key="6">
    <source>
        <dbReference type="Proteomes" id="UP001157418"/>
    </source>
</evidence>
<dbReference type="GO" id="GO:0007019">
    <property type="term" value="P:microtubule depolymerization"/>
    <property type="evidence" value="ECO:0007669"/>
    <property type="project" value="TreeGrafter"/>
</dbReference>
<evidence type="ECO:0000256" key="2">
    <source>
        <dbReference type="ARBA" id="ARBA00022737"/>
    </source>
</evidence>
<feature type="region of interest" description="Disordered" evidence="4">
    <location>
        <begin position="1"/>
        <end position="20"/>
    </location>
</feature>
<feature type="repeat" description="WD" evidence="3">
    <location>
        <begin position="246"/>
        <end position="287"/>
    </location>
</feature>
<keyword evidence="1 3" id="KW-0853">WD repeat</keyword>
<dbReference type="PRINTS" id="PR00320">
    <property type="entry name" value="GPROTEINBRPT"/>
</dbReference>
<dbReference type="PRINTS" id="PR01547">
    <property type="entry name" value="YEAST176DUF"/>
</dbReference>
<evidence type="ECO:0000313" key="5">
    <source>
        <dbReference type="EMBL" id="CAH1443076.1"/>
    </source>
</evidence>
<dbReference type="InterPro" id="IPR001680">
    <property type="entry name" value="WD40_rpt"/>
</dbReference>
<evidence type="ECO:0000256" key="3">
    <source>
        <dbReference type="PROSITE-ProRule" id="PRU00221"/>
    </source>
</evidence>
<dbReference type="PROSITE" id="PS50082">
    <property type="entry name" value="WD_REPEATS_2"/>
    <property type="match status" value="3"/>
</dbReference>
<dbReference type="GO" id="GO:0008352">
    <property type="term" value="C:katanin complex"/>
    <property type="evidence" value="ECO:0007669"/>
    <property type="project" value="TreeGrafter"/>
</dbReference>
<reference evidence="5 6" key="1">
    <citation type="submission" date="2022-01" db="EMBL/GenBank/DDBJ databases">
        <authorList>
            <person name="Xiong W."/>
            <person name="Schranz E."/>
        </authorList>
    </citation>
    <scope>NUCLEOTIDE SEQUENCE [LARGE SCALE GENOMIC DNA]</scope>
</reference>
<feature type="repeat" description="WD" evidence="3">
    <location>
        <begin position="183"/>
        <end position="224"/>
    </location>
</feature>
<evidence type="ECO:0000256" key="1">
    <source>
        <dbReference type="ARBA" id="ARBA00022574"/>
    </source>
</evidence>
<feature type="repeat" description="WD" evidence="3">
    <location>
        <begin position="286"/>
        <end position="314"/>
    </location>
</feature>
<dbReference type="PROSITE" id="PS50294">
    <property type="entry name" value="WD_REPEATS_REGION"/>
    <property type="match status" value="3"/>
</dbReference>
<gene>
    <name evidence="5" type="ORF">LVIROSA_LOCUS29018</name>
</gene>